<keyword evidence="9" id="KW-1185">Reference proteome</keyword>
<organism evidence="8 9">
    <name type="scientific">Acidocella aromatica</name>
    <dbReference type="NCBI Taxonomy" id="1303579"/>
    <lineage>
        <taxon>Bacteria</taxon>
        <taxon>Pseudomonadati</taxon>
        <taxon>Pseudomonadota</taxon>
        <taxon>Alphaproteobacteria</taxon>
        <taxon>Acetobacterales</taxon>
        <taxon>Acidocellaceae</taxon>
        <taxon>Acidocella</taxon>
    </lineage>
</organism>
<dbReference type="EMBL" id="JACHFJ010000006">
    <property type="protein sequence ID" value="MBB5373417.1"/>
    <property type="molecule type" value="Genomic_DNA"/>
</dbReference>
<reference evidence="8 9" key="1">
    <citation type="submission" date="2020-08" db="EMBL/GenBank/DDBJ databases">
        <title>Genomic Encyclopedia of Type Strains, Phase IV (KMG-IV): sequencing the most valuable type-strain genomes for metagenomic binning, comparative biology and taxonomic classification.</title>
        <authorList>
            <person name="Goeker M."/>
        </authorList>
    </citation>
    <scope>NUCLEOTIDE SEQUENCE [LARGE SCALE GENOMIC DNA]</scope>
    <source>
        <strain evidence="8 9">DSM 27026</strain>
    </source>
</reference>
<feature type="domain" description="TonB C-terminal" evidence="7">
    <location>
        <begin position="144"/>
        <end position="239"/>
    </location>
</feature>
<dbReference type="Gene3D" id="3.30.1150.10">
    <property type="match status" value="1"/>
</dbReference>
<keyword evidence="3 6" id="KW-1133">Transmembrane helix</keyword>
<evidence type="ECO:0000256" key="4">
    <source>
        <dbReference type="ARBA" id="ARBA00023136"/>
    </source>
</evidence>
<dbReference type="PRINTS" id="PR01217">
    <property type="entry name" value="PRICHEXTENSN"/>
</dbReference>
<dbReference type="NCBIfam" id="TIGR01352">
    <property type="entry name" value="tonB_Cterm"/>
    <property type="match status" value="1"/>
</dbReference>
<evidence type="ECO:0000256" key="1">
    <source>
        <dbReference type="ARBA" id="ARBA00004167"/>
    </source>
</evidence>
<dbReference type="AlphaFoldDB" id="A0A840VEV4"/>
<evidence type="ECO:0000256" key="5">
    <source>
        <dbReference type="SAM" id="MobiDB-lite"/>
    </source>
</evidence>
<dbReference type="Pfam" id="PF03544">
    <property type="entry name" value="TonB_C"/>
    <property type="match status" value="1"/>
</dbReference>
<keyword evidence="4 6" id="KW-0472">Membrane</keyword>
<dbReference type="GO" id="GO:0016020">
    <property type="term" value="C:membrane"/>
    <property type="evidence" value="ECO:0007669"/>
    <property type="project" value="UniProtKB-SubCell"/>
</dbReference>
<dbReference type="GO" id="GO:0055085">
    <property type="term" value="P:transmembrane transport"/>
    <property type="evidence" value="ECO:0007669"/>
    <property type="project" value="InterPro"/>
</dbReference>
<dbReference type="InterPro" id="IPR037682">
    <property type="entry name" value="TonB_C"/>
</dbReference>
<protein>
    <submittedName>
        <fullName evidence="8">Protein TonB</fullName>
    </submittedName>
</protein>
<evidence type="ECO:0000256" key="2">
    <source>
        <dbReference type="ARBA" id="ARBA00022692"/>
    </source>
</evidence>
<feature type="compositionally biased region" description="Pro residues" evidence="5">
    <location>
        <begin position="107"/>
        <end position="135"/>
    </location>
</feature>
<dbReference type="Proteomes" id="UP000553706">
    <property type="component" value="Unassembled WGS sequence"/>
</dbReference>
<evidence type="ECO:0000259" key="7">
    <source>
        <dbReference type="PROSITE" id="PS52015"/>
    </source>
</evidence>
<keyword evidence="2 6" id="KW-0812">Transmembrane</keyword>
<evidence type="ECO:0000256" key="6">
    <source>
        <dbReference type="SAM" id="Phobius"/>
    </source>
</evidence>
<dbReference type="PROSITE" id="PS52015">
    <property type="entry name" value="TONB_CTD"/>
    <property type="match status" value="1"/>
</dbReference>
<dbReference type="RefSeq" id="WP_183266422.1">
    <property type="nucleotide sequence ID" value="NZ_JACHFJ010000006.1"/>
</dbReference>
<evidence type="ECO:0000313" key="8">
    <source>
        <dbReference type="EMBL" id="MBB5373417.1"/>
    </source>
</evidence>
<evidence type="ECO:0000313" key="9">
    <source>
        <dbReference type="Proteomes" id="UP000553706"/>
    </source>
</evidence>
<accession>A0A840VEV4</accession>
<comment type="subcellular location">
    <subcellularLocation>
        <location evidence="1">Membrane</location>
        <topology evidence="1">Single-pass membrane protein</topology>
    </subcellularLocation>
</comment>
<sequence length="240" mass="25224">MNSSETWLVPAQDGRRFMAAIGIGLLVELAALALLLPVMSQQQPPARQQSVVKISIQAPPQAPKPLPPTPKPPPPTPQPPQPVTPPKPVPTPPPRPAPQHVVHHSVPPHPAPPPPPKAAPPVPQTPPTPPMPPAPSLGEVDQFRSAMRSAVQSVANEVYPQAAQMAHETGAPEVTFTYYNGAVTNIALAHSSGFPLLDQAAIQAARIAHYPPPPSGFAGRTYTVTVEVIFQMAAPSVDGD</sequence>
<proteinExistence type="predicted"/>
<dbReference type="InterPro" id="IPR006260">
    <property type="entry name" value="TonB/TolA_C"/>
</dbReference>
<feature type="transmembrane region" description="Helical" evidence="6">
    <location>
        <begin position="17"/>
        <end position="38"/>
    </location>
</feature>
<feature type="compositionally biased region" description="Pro residues" evidence="5">
    <location>
        <begin position="60"/>
        <end position="97"/>
    </location>
</feature>
<feature type="region of interest" description="Disordered" evidence="5">
    <location>
        <begin position="49"/>
        <end position="139"/>
    </location>
</feature>
<evidence type="ECO:0000256" key="3">
    <source>
        <dbReference type="ARBA" id="ARBA00022989"/>
    </source>
</evidence>
<comment type="caution">
    <text evidence="8">The sequence shown here is derived from an EMBL/GenBank/DDBJ whole genome shotgun (WGS) entry which is preliminary data.</text>
</comment>
<dbReference type="SUPFAM" id="SSF74653">
    <property type="entry name" value="TolA/TonB C-terminal domain"/>
    <property type="match status" value="1"/>
</dbReference>
<gene>
    <name evidence="8" type="ORF">HNP71_001677</name>
</gene>
<name>A0A840VEV4_9PROT</name>